<evidence type="ECO:0000256" key="3">
    <source>
        <dbReference type="ARBA" id="ARBA00022475"/>
    </source>
</evidence>
<evidence type="ECO:0000256" key="2">
    <source>
        <dbReference type="ARBA" id="ARBA00022448"/>
    </source>
</evidence>
<dbReference type="OrthoDB" id="9812221at2"/>
<feature type="transmembrane region" description="Helical" evidence="7">
    <location>
        <begin position="112"/>
        <end position="133"/>
    </location>
</feature>
<keyword evidence="5 7" id="KW-1133">Transmembrane helix</keyword>
<evidence type="ECO:0000313" key="10">
    <source>
        <dbReference type="Proteomes" id="UP000319255"/>
    </source>
</evidence>
<keyword evidence="3" id="KW-1003">Cell membrane</keyword>
<feature type="transmembrane region" description="Helical" evidence="7">
    <location>
        <begin position="364"/>
        <end position="391"/>
    </location>
</feature>
<dbReference type="Proteomes" id="UP000319255">
    <property type="component" value="Unassembled WGS sequence"/>
</dbReference>
<keyword evidence="2" id="KW-0813">Transport</keyword>
<proteinExistence type="predicted"/>
<comment type="caution">
    <text evidence="9">The sequence shown here is derived from an EMBL/GenBank/DDBJ whole genome shotgun (WGS) entry which is preliminary data.</text>
</comment>
<dbReference type="GO" id="GO:0005886">
    <property type="term" value="C:plasma membrane"/>
    <property type="evidence" value="ECO:0007669"/>
    <property type="project" value="UniProtKB-SubCell"/>
</dbReference>
<sequence>MTDTASPSGTGARAADGGLALALLVAGTFFMENLDATVITPAIPAMAESFAARPVDLNTGVSAYMLTVGAFIPISGWAAERFGARPVLGFAITLFTLASLLCGLAGSLPVFVASRILQGIGGALMVPVGRLVVLRATPKERLIAAIATLTWPALVAPVLGPPLGGLLVEHGDWRWIFYLNLPLGLVALALTPMIVPAGGANRASRFDWPGFLSMGGALFCLMLVAEMLSRPGPDWARILAAAALGLGLLLWGTRHIGRAAHPVFDLSALRLPSFAVTIWGGSLFRMGVSAVPFLLPLLFQIGFGFDPLAAGLMLMAVFAGNLAMKPMTTPVIRRFGFRPVLVVNGLLNAGLIAAIAGFSAGMPLALACALLFLGGMTRSMQFTALNTIAFADVPDRDMTSANTLFSTVFQLAMGLGVALGAVAWRAGEALAGGGDPAMPFRIAFLLVALVALVGVIDSARLHAEAGARVARRGDAKSDGPGAESPAD</sequence>
<feature type="transmembrane region" description="Helical" evidence="7">
    <location>
        <begin position="274"/>
        <end position="295"/>
    </location>
</feature>
<feature type="transmembrane region" description="Helical" evidence="7">
    <location>
        <begin position="142"/>
        <end position="163"/>
    </location>
</feature>
<dbReference type="PROSITE" id="PS50850">
    <property type="entry name" value="MFS"/>
    <property type="match status" value="1"/>
</dbReference>
<keyword evidence="10" id="KW-1185">Reference proteome</keyword>
<feature type="transmembrane region" description="Helical" evidence="7">
    <location>
        <begin position="61"/>
        <end position="79"/>
    </location>
</feature>
<dbReference type="SUPFAM" id="SSF103473">
    <property type="entry name" value="MFS general substrate transporter"/>
    <property type="match status" value="1"/>
</dbReference>
<evidence type="ECO:0000256" key="4">
    <source>
        <dbReference type="ARBA" id="ARBA00022692"/>
    </source>
</evidence>
<accession>A0A501WU60</accession>
<dbReference type="PANTHER" id="PTHR42718:SF46">
    <property type="entry name" value="BLR6921 PROTEIN"/>
    <property type="match status" value="1"/>
</dbReference>
<dbReference type="Gene3D" id="1.20.1250.20">
    <property type="entry name" value="MFS general substrate transporter like domains"/>
    <property type="match status" value="1"/>
</dbReference>
<dbReference type="AlphaFoldDB" id="A0A501WU60"/>
<dbReference type="EMBL" id="VFRP01000015">
    <property type="protein sequence ID" value="TPE49366.1"/>
    <property type="molecule type" value="Genomic_DNA"/>
</dbReference>
<evidence type="ECO:0000259" key="8">
    <source>
        <dbReference type="PROSITE" id="PS50850"/>
    </source>
</evidence>
<keyword evidence="4 7" id="KW-0812">Transmembrane</keyword>
<evidence type="ECO:0000256" key="7">
    <source>
        <dbReference type="SAM" id="Phobius"/>
    </source>
</evidence>
<feature type="transmembrane region" description="Helical" evidence="7">
    <location>
        <begin position="438"/>
        <end position="456"/>
    </location>
</feature>
<comment type="subcellular location">
    <subcellularLocation>
        <location evidence="1">Cell membrane</location>
        <topology evidence="1">Multi-pass membrane protein</topology>
    </subcellularLocation>
</comment>
<reference evidence="9 10" key="1">
    <citation type="submission" date="2019-06" db="EMBL/GenBank/DDBJ databases">
        <title>A novel bacterium of genus Amaricoccus, isolated from marine sediment.</title>
        <authorList>
            <person name="Huang H."/>
            <person name="Mo K."/>
            <person name="Hu Y."/>
        </authorList>
    </citation>
    <scope>NUCLEOTIDE SEQUENCE [LARGE SCALE GENOMIC DNA]</scope>
    <source>
        <strain evidence="9 10">HB172011</strain>
    </source>
</reference>
<evidence type="ECO:0000313" key="9">
    <source>
        <dbReference type="EMBL" id="TPE49366.1"/>
    </source>
</evidence>
<evidence type="ECO:0000256" key="5">
    <source>
        <dbReference type="ARBA" id="ARBA00022989"/>
    </source>
</evidence>
<evidence type="ECO:0000256" key="1">
    <source>
        <dbReference type="ARBA" id="ARBA00004651"/>
    </source>
</evidence>
<dbReference type="InterPro" id="IPR020846">
    <property type="entry name" value="MFS_dom"/>
</dbReference>
<feature type="transmembrane region" description="Helical" evidence="7">
    <location>
        <begin position="86"/>
        <end position="106"/>
    </location>
</feature>
<dbReference type="InterPro" id="IPR036259">
    <property type="entry name" value="MFS_trans_sf"/>
</dbReference>
<gene>
    <name evidence="9" type="ORF">FJM51_14655</name>
</gene>
<feature type="transmembrane region" description="Helical" evidence="7">
    <location>
        <begin position="175"/>
        <end position="196"/>
    </location>
</feature>
<evidence type="ECO:0000256" key="6">
    <source>
        <dbReference type="ARBA" id="ARBA00023136"/>
    </source>
</evidence>
<dbReference type="RefSeq" id="WP_140454887.1">
    <property type="nucleotide sequence ID" value="NZ_VFRP01000015.1"/>
</dbReference>
<feature type="transmembrane region" description="Helical" evidence="7">
    <location>
        <begin position="208"/>
        <end position="229"/>
    </location>
</feature>
<feature type="transmembrane region" description="Helical" evidence="7">
    <location>
        <begin position="403"/>
        <end position="426"/>
    </location>
</feature>
<dbReference type="PANTHER" id="PTHR42718">
    <property type="entry name" value="MAJOR FACILITATOR SUPERFAMILY MULTIDRUG TRANSPORTER MFSC"/>
    <property type="match status" value="1"/>
</dbReference>
<feature type="transmembrane region" description="Helical" evidence="7">
    <location>
        <begin position="301"/>
        <end position="323"/>
    </location>
</feature>
<feature type="transmembrane region" description="Helical" evidence="7">
    <location>
        <begin position="335"/>
        <end position="358"/>
    </location>
</feature>
<dbReference type="GO" id="GO:0022857">
    <property type="term" value="F:transmembrane transporter activity"/>
    <property type="evidence" value="ECO:0007669"/>
    <property type="project" value="InterPro"/>
</dbReference>
<dbReference type="Gene3D" id="1.20.1720.10">
    <property type="entry name" value="Multidrug resistance protein D"/>
    <property type="match status" value="1"/>
</dbReference>
<name>A0A501WU60_9RHOB</name>
<protein>
    <submittedName>
        <fullName evidence="9">MFS transporter</fullName>
    </submittedName>
</protein>
<feature type="domain" description="Major facilitator superfamily (MFS) profile" evidence="8">
    <location>
        <begin position="21"/>
        <end position="466"/>
    </location>
</feature>
<organism evidence="9 10">
    <name type="scientific">Amaricoccus solimangrovi</name>
    <dbReference type="NCBI Taxonomy" id="2589815"/>
    <lineage>
        <taxon>Bacteria</taxon>
        <taxon>Pseudomonadati</taxon>
        <taxon>Pseudomonadota</taxon>
        <taxon>Alphaproteobacteria</taxon>
        <taxon>Rhodobacterales</taxon>
        <taxon>Paracoccaceae</taxon>
        <taxon>Amaricoccus</taxon>
    </lineage>
</organism>
<feature type="transmembrane region" description="Helical" evidence="7">
    <location>
        <begin position="235"/>
        <end position="253"/>
    </location>
</feature>
<dbReference type="Pfam" id="PF07690">
    <property type="entry name" value="MFS_1"/>
    <property type="match status" value="1"/>
</dbReference>
<keyword evidence="6 7" id="KW-0472">Membrane</keyword>
<dbReference type="InterPro" id="IPR011701">
    <property type="entry name" value="MFS"/>
</dbReference>